<feature type="domain" description="BED-type" evidence="5">
    <location>
        <begin position="1"/>
        <end position="50"/>
    </location>
</feature>
<dbReference type="eggNOG" id="KOG1121">
    <property type="taxonomic scope" value="Eukaryota"/>
</dbReference>
<dbReference type="AlphaFoldDB" id="B3MN34"/>
<accession>B3MN34</accession>
<dbReference type="Pfam" id="PF02892">
    <property type="entry name" value="zf-BED"/>
    <property type="match status" value="1"/>
</dbReference>
<gene>
    <name evidence="6" type="primary">Dana\GF14255</name>
    <name evidence="6" type="synonym">dana_GLEANR_15016</name>
    <name evidence="6" type="ORF">GF14255</name>
</gene>
<evidence type="ECO:0000313" key="7">
    <source>
        <dbReference type="Proteomes" id="UP000007801"/>
    </source>
</evidence>
<dbReference type="SMR" id="B3MN34"/>
<evidence type="ECO:0000256" key="3">
    <source>
        <dbReference type="ARBA" id="ARBA00022833"/>
    </source>
</evidence>
<dbReference type="PROSITE" id="PS50808">
    <property type="entry name" value="ZF_BED"/>
    <property type="match status" value="1"/>
</dbReference>
<evidence type="ECO:0000313" key="6">
    <source>
        <dbReference type="EMBL" id="EDV32012.1"/>
    </source>
</evidence>
<dbReference type="GO" id="GO:0008270">
    <property type="term" value="F:zinc ion binding"/>
    <property type="evidence" value="ECO:0007669"/>
    <property type="project" value="UniProtKB-KW"/>
</dbReference>
<dbReference type="GO" id="GO:0003677">
    <property type="term" value="F:DNA binding"/>
    <property type="evidence" value="ECO:0007669"/>
    <property type="project" value="InterPro"/>
</dbReference>
<keyword evidence="7" id="KW-1185">Reference proteome</keyword>
<dbReference type="InterPro" id="IPR052717">
    <property type="entry name" value="Vacuolar_transposase_reg"/>
</dbReference>
<dbReference type="PhylomeDB" id="B3MN34"/>
<dbReference type="InterPro" id="IPR003656">
    <property type="entry name" value="Znf_BED"/>
</dbReference>
<keyword evidence="3" id="KW-0862">Zinc</keyword>
<evidence type="ECO:0000259" key="5">
    <source>
        <dbReference type="PROSITE" id="PS50808"/>
    </source>
</evidence>
<reference evidence="6 7" key="1">
    <citation type="journal article" date="2007" name="Nature">
        <title>Evolution of genes and genomes on the Drosophila phylogeny.</title>
        <authorList>
            <consortium name="Drosophila 12 Genomes Consortium"/>
            <person name="Clark A.G."/>
            <person name="Eisen M.B."/>
            <person name="Smith D.R."/>
            <person name="Bergman C.M."/>
            <person name="Oliver B."/>
            <person name="Markow T.A."/>
            <person name="Kaufman T.C."/>
            <person name="Kellis M."/>
            <person name="Gelbart W."/>
            <person name="Iyer V.N."/>
            <person name="Pollard D.A."/>
            <person name="Sackton T.B."/>
            <person name="Larracuente A.M."/>
            <person name="Singh N.D."/>
            <person name="Abad J.P."/>
            <person name="Abt D.N."/>
            <person name="Adryan B."/>
            <person name="Aguade M."/>
            <person name="Akashi H."/>
            <person name="Anderson W.W."/>
            <person name="Aquadro C.F."/>
            <person name="Ardell D.H."/>
            <person name="Arguello R."/>
            <person name="Artieri C.G."/>
            <person name="Barbash D.A."/>
            <person name="Barker D."/>
            <person name="Barsanti P."/>
            <person name="Batterham P."/>
            <person name="Batzoglou S."/>
            <person name="Begun D."/>
            <person name="Bhutkar A."/>
            <person name="Blanco E."/>
            <person name="Bosak S.A."/>
            <person name="Bradley R.K."/>
            <person name="Brand A.D."/>
            <person name="Brent M.R."/>
            <person name="Brooks A.N."/>
            <person name="Brown R.H."/>
            <person name="Butlin R.K."/>
            <person name="Caggese C."/>
            <person name="Calvi B.R."/>
            <person name="Bernardo de Carvalho A."/>
            <person name="Caspi A."/>
            <person name="Castrezana S."/>
            <person name="Celniker S.E."/>
            <person name="Chang J.L."/>
            <person name="Chapple C."/>
            <person name="Chatterji S."/>
            <person name="Chinwalla A."/>
            <person name="Civetta A."/>
            <person name="Clifton S.W."/>
            <person name="Comeron J.M."/>
            <person name="Costello J.C."/>
            <person name="Coyne J.A."/>
            <person name="Daub J."/>
            <person name="David R.G."/>
            <person name="Delcher A.L."/>
            <person name="Delehaunty K."/>
            <person name="Do C.B."/>
            <person name="Ebling H."/>
            <person name="Edwards K."/>
            <person name="Eickbush T."/>
            <person name="Evans J.D."/>
            <person name="Filipski A."/>
            <person name="Findeiss S."/>
            <person name="Freyhult E."/>
            <person name="Fulton L."/>
            <person name="Fulton R."/>
            <person name="Garcia A.C."/>
            <person name="Gardiner A."/>
            <person name="Garfield D.A."/>
            <person name="Garvin B.E."/>
            <person name="Gibson G."/>
            <person name="Gilbert D."/>
            <person name="Gnerre S."/>
            <person name="Godfrey J."/>
            <person name="Good R."/>
            <person name="Gotea V."/>
            <person name="Gravely B."/>
            <person name="Greenberg A.J."/>
            <person name="Griffiths-Jones S."/>
            <person name="Gross S."/>
            <person name="Guigo R."/>
            <person name="Gustafson E.A."/>
            <person name="Haerty W."/>
            <person name="Hahn M.W."/>
            <person name="Halligan D.L."/>
            <person name="Halpern A.L."/>
            <person name="Halter G.M."/>
            <person name="Han M.V."/>
            <person name="Heger A."/>
            <person name="Hillier L."/>
            <person name="Hinrichs A.S."/>
            <person name="Holmes I."/>
            <person name="Hoskins R.A."/>
            <person name="Hubisz M.J."/>
            <person name="Hultmark D."/>
            <person name="Huntley M.A."/>
            <person name="Jaffe D.B."/>
            <person name="Jagadeeshan S."/>
            <person name="Jeck W.R."/>
            <person name="Johnson J."/>
            <person name="Jones C.D."/>
            <person name="Jordan W.C."/>
            <person name="Karpen G.H."/>
            <person name="Kataoka E."/>
            <person name="Keightley P.D."/>
            <person name="Kheradpour P."/>
            <person name="Kirkness E.F."/>
            <person name="Koerich L.B."/>
            <person name="Kristiansen K."/>
            <person name="Kudrna D."/>
            <person name="Kulathinal R.J."/>
            <person name="Kumar S."/>
            <person name="Kwok R."/>
            <person name="Lander E."/>
            <person name="Langley C.H."/>
            <person name="Lapoint R."/>
            <person name="Lazzaro B.P."/>
            <person name="Lee S.J."/>
            <person name="Levesque L."/>
            <person name="Li R."/>
            <person name="Lin C.F."/>
            <person name="Lin M.F."/>
            <person name="Lindblad-Toh K."/>
            <person name="Llopart A."/>
            <person name="Long M."/>
            <person name="Low L."/>
            <person name="Lozovsky E."/>
            <person name="Lu J."/>
            <person name="Luo M."/>
            <person name="Machado C.A."/>
            <person name="Makalowski W."/>
            <person name="Marzo M."/>
            <person name="Matsuda M."/>
            <person name="Matzkin L."/>
            <person name="McAllister B."/>
            <person name="McBride C.S."/>
            <person name="McKernan B."/>
            <person name="McKernan K."/>
            <person name="Mendez-Lago M."/>
            <person name="Minx P."/>
            <person name="Mollenhauer M.U."/>
            <person name="Montooth K."/>
            <person name="Mount S.M."/>
            <person name="Mu X."/>
            <person name="Myers E."/>
            <person name="Negre B."/>
            <person name="Newfeld S."/>
            <person name="Nielsen R."/>
            <person name="Noor M.A."/>
            <person name="O'Grady P."/>
            <person name="Pachter L."/>
            <person name="Papaceit M."/>
            <person name="Parisi M.J."/>
            <person name="Parisi M."/>
            <person name="Parts L."/>
            <person name="Pedersen J.S."/>
            <person name="Pesole G."/>
            <person name="Phillippy A.M."/>
            <person name="Ponting C.P."/>
            <person name="Pop M."/>
            <person name="Porcelli D."/>
            <person name="Powell J.R."/>
            <person name="Prohaska S."/>
            <person name="Pruitt K."/>
            <person name="Puig M."/>
            <person name="Quesneville H."/>
            <person name="Ram K.R."/>
            <person name="Rand D."/>
            <person name="Rasmussen M.D."/>
            <person name="Reed L.K."/>
            <person name="Reenan R."/>
            <person name="Reily A."/>
            <person name="Remington K.A."/>
            <person name="Rieger T.T."/>
            <person name="Ritchie M.G."/>
            <person name="Robin C."/>
            <person name="Rogers Y.H."/>
            <person name="Rohde C."/>
            <person name="Rozas J."/>
            <person name="Rubenfield M.J."/>
            <person name="Ruiz A."/>
            <person name="Russo S."/>
            <person name="Salzberg S.L."/>
            <person name="Sanchez-Gracia A."/>
            <person name="Saranga D.J."/>
            <person name="Sato H."/>
            <person name="Schaeffer S.W."/>
            <person name="Schatz M.C."/>
            <person name="Schlenke T."/>
            <person name="Schwartz R."/>
            <person name="Segarra C."/>
            <person name="Singh R.S."/>
            <person name="Sirot L."/>
            <person name="Sirota M."/>
            <person name="Sisneros N.B."/>
            <person name="Smith C.D."/>
            <person name="Smith T.F."/>
            <person name="Spieth J."/>
            <person name="Stage D.E."/>
            <person name="Stark A."/>
            <person name="Stephan W."/>
            <person name="Strausberg R.L."/>
            <person name="Strempel S."/>
            <person name="Sturgill D."/>
            <person name="Sutton G."/>
            <person name="Sutton G.G."/>
            <person name="Tao W."/>
            <person name="Teichmann S."/>
            <person name="Tobari Y.N."/>
            <person name="Tomimura Y."/>
            <person name="Tsolas J.M."/>
            <person name="Valente V.L."/>
            <person name="Venter E."/>
            <person name="Venter J.C."/>
            <person name="Vicario S."/>
            <person name="Vieira F.G."/>
            <person name="Vilella A.J."/>
            <person name="Villasante A."/>
            <person name="Walenz B."/>
            <person name="Wang J."/>
            <person name="Wasserman M."/>
            <person name="Watts T."/>
            <person name="Wilson D."/>
            <person name="Wilson R.K."/>
            <person name="Wing R.A."/>
            <person name="Wolfner M.F."/>
            <person name="Wong A."/>
            <person name="Wong G.K."/>
            <person name="Wu C.I."/>
            <person name="Wu G."/>
            <person name="Yamamoto D."/>
            <person name="Yang H.P."/>
            <person name="Yang S.P."/>
            <person name="Yorke J.A."/>
            <person name="Yoshida K."/>
            <person name="Zdobnov E."/>
            <person name="Zhang P."/>
            <person name="Zhang Y."/>
            <person name="Zimin A.V."/>
            <person name="Baldwin J."/>
            <person name="Abdouelleil A."/>
            <person name="Abdulkadir J."/>
            <person name="Abebe A."/>
            <person name="Abera B."/>
            <person name="Abreu J."/>
            <person name="Acer S.C."/>
            <person name="Aftuck L."/>
            <person name="Alexander A."/>
            <person name="An P."/>
            <person name="Anderson E."/>
            <person name="Anderson S."/>
            <person name="Arachi H."/>
            <person name="Azer M."/>
            <person name="Bachantsang P."/>
            <person name="Barry A."/>
            <person name="Bayul T."/>
            <person name="Berlin A."/>
            <person name="Bessette D."/>
            <person name="Bloom T."/>
            <person name="Blye J."/>
            <person name="Boguslavskiy L."/>
            <person name="Bonnet C."/>
            <person name="Boukhgalter B."/>
            <person name="Bourzgui I."/>
            <person name="Brown A."/>
            <person name="Cahill P."/>
            <person name="Channer S."/>
            <person name="Cheshatsang Y."/>
            <person name="Chuda L."/>
            <person name="Citroen M."/>
            <person name="Collymore A."/>
            <person name="Cooke P."/>
            <person name="Costello M."/>
            <person name="D'Aco K."/>
            <person name="Daza R."/>
            <person name="De Haan G."/>
            <person name="DeGray S."/>
            <person name="DeMaso C."/>
            <person name="Dhargay N."/>
            <person name="Dooley K."/>
            <person name="Dooley E."/>
            <person name="Doricent M."/>
            <person name="Dorje P."/>
            <person name="Dorjee K."/>
            <person name="Dupes A."/>
            <person name="Elong R."/>
            <person name="Falk J."/>
            <person name="Farina A."/>
            <person name="Faro S."/>
            <person name="Ferguson D."/>
            <person name="Fisher S."/>
            <person name="Foley C.D."/>
            <person name="Franke A."/>
            <person name="Friedrich D."/>
            <person name="Gadbois L."/>
            <person name="Gearin G."/>
            <person name="Gearin C.R."/>
            <person name="Giannoukos G."/>
            <person name="Goode T."/>
            <person name="Graham J."/>
            <person name="Grandbois E."/>
            <person name="Grewal S."/>
            <person name="Gyaltsen K."/>
            <person name="Hafez N."/>
            <person name="Hagos B."/>
            <person name="Hall J."/>
            <person name="Henson C."/>
            <person name="Hollinger A."/>
            <person name="Honan T."/>
            <person name="Huard M.D."/>
            <person name="Hughes L."/>
            <person name="Hurhula B."/>
            <person name="Husby M.E."/>
            <person name="Kamat A."/>
            <person name="Kanga B."/>
            <person name="Kashin S."/>
            <person name="Khazanovich D."/>
            <person name="Kisner P."/>
            <person name="Lance K."/>
            <person name="Lara M."/>
            <person name="Lee W."/>
            <person name="Lennon N."/>
            <person name="Letendre F."/>
            <person name="LeVine R."/>
            <person name="Lipovsky A."/>
            <person name="Liu X."/>
            <person name="Liu J."/>
            <person name="Liu S."/>
            <person name="Lokyitsang T."/>
            <person name="Lokyitsang Y."/>
            <person name="Lubonja R."/>
            <person name="Lui A."/>
            <person name="MacDonald P."/>
            <person name="Magnisalis V."/>
            <person name="Maru K."/>
            <person name="Matthews C."/>
            <person name="McCusker W."/>
            <person name="McDonough S."/>
            <person name="Mehta T."/>
            <person name="Meldrim J."/>
            <person name="Meneus L."/>
            <person name="Mihai O."/>
            <person name="Mihalev A."/>
            <person name="Mihova T."/>
            <person name="Mittelman R."/>
            <person name="Mlenga V."/>
            <person name="Montmayeur A."/>
            <person name="Mulrain L."/>
            <person name="Navidi A."/>
            <person name="Naylor J."/>
            <person name="Negash T."/>
            <person name="Nguyen T."/>
            <person name="Nguyen N."/>
            <person name="Nicol R."/>
            <person name="Norbu C."/>
            <person name="Norbu N."/>
            <person name="Novod N."/>
            <person name="O'Neill B."/>
            <person name="Osman S."/>
            <person name="Markiewicz E."/>
            <person name="Oyono O.L."/>
            <person name="Patti C."/>
            <person name="Phunkhang P."/>
            <person name="Pierre F."/>
            <person name="Priest M."/>
            <person name="Raghuraman S."/>
            <person name="Rege F."/>
            <person name="Reyes R."/>
            <person name="Rise C."/>
            <person name="Rogov P."/>
            <person name="Ross K."/>
            <person name="Ryan E."/>
            <person name="Settipalli S."/>
            <person name="Shea T."/>
            <person name="Sherpa N."/>
            <person name="Shi L."/>
            <person name="Shih D."/>
            <person name="Sparrow T."/>
            <person name="Spaulding J."/>
            <person name="Stalker J."/>
            <person name="Stange-Thomann N."/>
            <person name="Stavropoulos S."/>
            <person name="Stone C."/>
            <person name="Strader C."/>
            <person name="Tesfaye S."/>
            <person name="Thomson T."/>
            <person name="Thoulutsang Y."/>
            <person name="Thoulutsang D."/>
            <person name="Topham K."/>
            <person name="Topping I."/>
            <person name="Tsamla T."/>
            <person name="Vassiliev H."/>
            <person name="Vo A."/>
            <person name="Wangchuk T."/>
            <person name="Wangdi T."/>
            <person name="Weiand M."/>
            <person name="Wilkinson J."/>
            <person name="Wilson A."/>
            <person name="Yadav S."/>
            <person name="Young G."/>
            <person name="Yu Q."/>
            <person name="Zembek L."/>
            <person name="Zhong D."/>
            <person name="Zimmer A."/>
            <person name="Zwirko Z."/>
            <person name="Jaffe D.B."/>
            <person name="Alvarez P."/>
            <person name="Brockman W."/>
            <person name="Butler J."/>
            <person name="Chin C."/>
            <person name="Gnerre S."/>
            <person name="Grabherr M."/>
            <person name="Kleber M."/>
            <person name="Mauceli E."/>
            <person name="MacCallum I."/>
        </authorList>
    </citation>
    <scope>NUCLEOTIDE SEQUENCE [LARGE SCALE GENOMIC DNA]</scope>
    <source>
        <strain evidence="7">Tucson 14024-0371.13</strain>
    </source>
</reference>
<dbReference type="EMBL" id="CH902620">
    <property type="protein sequence ID" value="EDV32012.1"/>
    <property type="molecule type" value="Genomic_DNA"/>
</dbReference>
<keyword evidence="1" id="KW-0479">Metal-binding</keyword>
<evidence type="ECO:0000256" key="2">
    <source>
        <dbReference type="ARBA" id="ARBA00022771"/>
    </source>
</evidence>
<dbReference type="GO" id="GO:0006357">
    <property type="term" value="P:regulation of transcription by RNA polymerase II"/>
    <property type="evidence" value="ECO:0007669"/>
    <property type="project" value="TreeGrafter"/>
</dbReference>
<dbReference type="KEGG" id="dan:6497083"/>
<dbReference type="GO" id="GO:0005634">
    <property type="term" value="C:nucleus"/>
    <property type="evidence" value="ECO:0007669"/>
    <property type="project" value="TreeGrafter"/>
</dbReference>
<dbReference type="InterPro" id="IPR036236">
    <property type="entry name" value="Znf_C2H2_sf"/>
</dbReference>
<name>B3MN34_DROAN</name>
<dbReference type="PANTHER" id="PTHR46169:SF29">
    <property type="entry name" value="DNA REPLICATION-RELATED ELEMENT FACTOR, ISOFORM A"/>
    <property type="match status" value="1"/>
</dbReference>
<dbReference type="InParanoid" id="B3MN34"/>
<dbReference type="SUPFAM" id="SSF57667">
    <property type="entry name" value="beta-beta-alpha zinc fingers"/>
    <property type="match status" value="1"/>
</dbReference>
<dbReference type="FunCoup" id="B3MN34">
    <property type="interactions" value="28"/>
</dbReference>
<dbReference type="GeneID" id="6497083"/>
<sequence length="664" mass="76381">MARSRIWRYFDKLDQNTAQCQICEKTVKTSGSTTNLIKHMKTHPQINMADKQAIIARAILKRKLLHSPSGFGRQSLIKTFKDENTEAVIKYEKRYLPGSVVEIASDGNEWASTEALTDTLEEIPCSGDIIEFESKENVEKADKCNQCQISDMDKDGFVQEIRKQSKPSSRSKNHSFHRHMAFFVCRDRQPLNVICGEGFQHLINVLCPIYKPPSPLELQTVISKEFKKQTTKLRKRLSSLPTLSISCSVATTKNQKSWLEMVVHFQEQGNRINRNLPAQALPETFTAKNVKQCFERMCKKFDILKSNITCIVTMRSPLLEDAVISFLSAQRHLPCFGNFMISVLEAVMQRPVVCEWCQRVSRYVERQKVPQIPMKRQQPVTDSMDRPLSLYQMLKGYLKNKLLKSNSWEPPLSSEEEELAHEVVDWLRPLISSIKELCRASFSSASQVLPITLTLINELRQEKTQVHQIIQDLRIFTVQRLQEHFEFLERNKQLAMATLLDPRFRKMPFQNSALVAKYMKQLYDLIPRNKKTGELVPLDSSEHYDIWSAYYKFSLGENSTSQENPSDKQSVIPIYEDEVSSYFSSPISSVRADPLQLWQELAPAHPSLYAVAQKYLHIPATTMPSIQVLTSEGFSQVEQNSKLLENAMDKVIFLSNVPTDEWKL</sequence>
<organism evidence="6 7">
    <name type="scientific">Drosophila ananassae</name>
    <name type="common">Fruit fly</name>
    <dbReference type="NCBI Taxonomy" id="7217"/>
    <lineage>
        <taxon>Eukaryota</taxon>
        <taxon>Metazoa</taxon>
        <taxon>Ecdysozoa</taxon>
        <taxon>Arthropoda</taxon>
        <taxon>Hexapoda</taxon>
        <taxon>Insecta</taxon>
        <taxon>Pterygota</taxon>
        <taxon>Neoptera</taxon>
        <taxon>Endopterygota</taxon>
        <taxon>Diptera</taxon>
        <taxon>Brachycera</taxon>
        <taxon>Muscomorpha</taxon>
        <taxon>Ephydroidea</taxon>
        <taxon>Drosophilidae</taxon>
        <taxon>Drosophila</taxon>
        <taxon>Sophophora</taxon>
    </lineage>
</organism>
<dbReference type="InterPro" id="IPR012337">
    <property type="entry name" value="RNaseH-like_sf"/>
</dbReference>
<dbReference type="PANTHER" id="PTHR46169">
    <property type="entry name" value="DNA REPLICATION-RELATED ELEMENT FACTOR, ISOFORM A"/>
    <property type="match status" value="1"/>
</dbReference>
<evidence type="ECO:0000256" key="4">
    <source>
        <dbReference type="PROSITE-ProRule" id="PRU00027"/>
    </source>
</evidence>
<dbReference type="OrthoDB" id="10043784at2759"/>
<dbReference type="Proteomes" id="UP000007801">
    <property type="component" value="Unassembled WGS sequence"/>
</dbReference>
<dbReference type="STRING" id="7217.B3MN34"/>
<dbReference type="SMART" id="SM00614">
    <property type="entry name" value="ZnF_BED"/>
    <property type="match status" value="1"/>
</dbReference>
<evidence type="ECO:0000256" key="1">
    <source>
        <dbReference type="ARBA" id="ARBA00022723"/>
    </source>
</evidence>
<proteinExistence type="predicted"/>
<dbReference type="SUPFAM" id="SSF53098">
    <property type="entry name" value="Ribonuclease H-like"/>
    <property type="match status" value="1"/>
</dbReference>
<keyword evidence="2 4" id="KW-0863">Zinc-finger</keyword>
<dbReference type="OMA" id="MAFFVCR"/>
<protein>
    <recommendedName>
        <fullName evidence="5">BED-type domain-containing protein</fullName>
    </recommendedName>
</protein>
<dbReference type="HOGENOM" id="CLU_416370_0_0_1"/>